<evidence type="ECO:0000256" key="2">
    <source>
        <dbReference type="SAM" id="MobiDB-lite"/>
    </source>
</evidence>
<accession>A0A846MSG5</accession>
<comment type="caution">
    <text evidence="3">The sequence shown here is derived from an EMBL/GenBank/DDBJ whole genome shotgun (WGS) entry which is preliminary data.</text>
</comment>
<keyword evidence="1" id="KW-0175">Coiled coil</keyword>
<reference evidence="3 4" key="1">
    <citation type="submission" date="2020-03" db="EMBL/GenBank/DDBJ databases">
        <title>Genomic Encyclopedia of Type Strains, Phase IV (KMG-IV): sequencing the most valuable type-strain genomes for metagenomic binning, comparative biology and taxonomic classification.</title>
        <authorList>
            <person name="Goeker M."/>
        </authorList>
    </citation>
    <scope>NUCLEOTIDE SEQUENCE [LARGE SCALE GENOMIC DNA]</scope>
    <source>
        <strain evidence="3 4">DSM 5718</strain>
    </source>
</reference>
<keyword evidence="4" id="KW-1185">Reference proteome</keyword>
<proteinExistence type="predicted"/>
<protein>
    <submittedName>
        <fullName evidence="3">Tetratricopeptide (TPR) repeat protein</fullName>
    </submittedName>
</protein>
<organism evidence="3 4">
    <name type="scientific">Thermonema lapsum</name>
    <dbReference type="NCBI Taxonomy" id="28195"/>
    <lineage>
        <taxon>Bacteria</taxon>
        <taxon>Pseudomonadati</taxon>
        <taxon>Bacteroidota</taxon>
        <taxon>Cytophagia</taxon>
        <taxon>Cytophagales</taxon>
        <taxon>Thermonemataceae</taxon>
        <taxon>Thermonema</taxon>
    </lineage>
</organism>
<dbReference type="Pfam" id="PF13174">
    <property type="entry name" value="TPR_6"/>
    <property type="match status" value="2"/>
</dbReference>
<feature type="region of interest" description="Disordered" evidence="2">
    <location>
        <begin position="244"/>
        <end position="272"/>
    </location>
</feature>
<sequence length="336" mass="38400">MLNAETFLALLAGQALTEEQYEEVETLIEKVPYAGLLHLLAARYQCKQHSHLAPQKIRRAALHMYSRKQLANALGMPLFQENDFRLSGASDSLKDELLKARSVLDDIQKEVSAFDEKLANASEEELDHELEKITTSYTQPPKDYFSSLETEEDSFNIDTPPAEESSKSATVETSTDFTQESSAFPQQDELSESYALALYSEGKIREAVKVYEALKKKYPERVAYYQSQIDILMEDLGDSFAVAEETPTSEKNKNIIEENKEENKEEETTSPPEFKLKSLVDTLQEAPKTFYTELDAIRLRDEGKDDEAIKIYERLILQHPEKKTYFEKQIQIIKGL</sequence>
<evidence type="ECO:0000313" key="4">
    <source>
        <dbReference type="Proteomes" id="UP000537126"/>
    </source>
</evidence>
<dbReference type="InterPro" id="IPR019734">
    <property type="entry name" value="TPR_rpt"/>
</dbReference>
<dbReference type="AlphaFoldDB" id="A0A846MSG5"/>
<gene>
    <name evidence="3" type="ORF">FHS56_001793</name>
</gene>
<evidence type="ECO:0000313" key="3">
    <source>
        <dbReference type="EMBL" id="NIK74280.1"/>
    </source>
</evidence>
<evidence type="ECO:0000256" key="1">
    <source>
        <dbReference type="SAM" id="Coils"/>
    </source>
</evidence>
<dbReference type="EMBL" id="JAASRN010000002">
    <property type="protein sequence ID" value="NIK74280.1"/>
    <property type="molecule type" value="Genomic_DNA"/>
</dbReference>
<name>A0A846MSG5_9BACT</name>
<feature type="region of interest" description="Disordered" evidence="2">
    <location>
        <begin position="138"/>
        <end position="186"/>
    </location>
</feature>
<feature type="coiled-coil region" evidence="1">
    <location>
        <begin position="90"/>
        <end position="124"/>
    </location>
</feature>
<feature type="compositionally biased region" description="Polar residues" evidence="2">
    <location>
        <begin position="167"/>
        <end position="185"/>
    </location>
</feature>
<feature type="compositionally biased region" description="Basic and acidic residues" evidence="2">
    <location>
        <begin position="248"/>
        <end position="267"/>
    </location>
</feature>
<dbReference type="Proteomes" id="UP000537126">
    <property type="component" value="Unassembled WGS sequence"/>
</dbReference>
<dbReference type="RefSeq" id="WP_166919808.1">
    <property type="nucleotide sequence ID" value="NZ_JAASRN010000002.1"/>
</dbReference>